<sequence>MKKFIHLANRPELSFGMRTENHNGKRHYVTPEGGLYPSITTILSEFSKASIQEWRKRVGETEANKISGKASRRGTSLHSVCESYIKNEDGYLDGQTPNIVELFKNIEPFLERIDNVHGVELALYSDHFGVAGRTDLIAEFDGVLSVIDYKTSNRIKKKEWCESYFAQGAFYGVAYEELTKIPVSQVVIIIAVDEEHPQLFVEKRDDWVDKIWEAKKLYYESHLL</sequence>
<dbReference type="InterPro" id="IPR038726">
    <property type="entry name" value="PDDEXK_AddAB-type"/>
</dbReference>
<dbReference type="Gene3D" id="3.90.320.10">
    <property type="match status" value="1"/>
</dbReference>
<name>A0A382CZ21_9ZZZZ</name>
<dbReference type="InterPro" id="IPR011335">
    <property type="entry name" value="Restrct_endonuc-II-like"/>
</dbReference>
<protein>
    <recommendedName>
        <fullName evidence="1">PD-(D/E)XK endonuclease-like domain-containing protein</fullName>
    </recommendedName>
</protein>
<dbReference type="PANTHER" id="PTHR31340:SF3">
    <property type="entry name" value="MITOCHONDRIAL GENOME MAINTENANCE EXONUCLEASE 1"/>
    <property type="match status" value="1"/>
</dbReference>
<proteinExistence type="predicted"/>
<dbReference type="Pfam" id="PF12705">
    <property type="entry name" value="PDDEXK_1"/>
    <property type="match status" value="1"/>
</dbReference>
<dbReference type="SUPFAM" id="SSF52980">
    <property type="entry name" value="Restriction endonuclease-like"/>
    <property type="match status" value="1"/>
</dbReference>
<dbReference type="EMBL" id="UINC01036564">
    <property type="protein sequence ID" value="SVB30731.1"/>
    <property type="molecule type" value="Genomic_DNA"/>
</dbReference>
<reference evidence="2" key="1">
    <citation type="submission" date="2018-05" db="EMBL/GenBank/DDBJ databases">
        <authorList>
            <person name="Lanie J.A."/>
            <person name="Ng W.-L."/>
            <person name="Kazmierczak K.M."/>
            <person name="Andrzejewski T.M."/>
            <person name="Davidsen T.M."/>
            <person name="Wayne K.J."/>
            <person name="Tettelin H."/>
            <person name="Glass J.I."/>
            <person name="Rusch D."/>
            <person name="Podicherti R."/>
            <person name="Tsui H.-C.T."/>
            <person name="Winkler M.E."/>
        </authorList>
    </citation>
    <scope>NUCLEOTIDE SEQUENCE</scope>
</reference>
<gene>
    <name evidence="2" type="ORF">METZ01_LOCUS183585</name>
</gene>
<dbReference type="PANTHER" id="PTHR31340">
    <property type="entry name" value="MITOCHONDRIAL GENOME MAINTENANCE EXONUCLEASE 1"/>
    <property type="match status" value="1"/>
</dbReference>
<organism evidence="2">
    <name type="scientific">marine metagenome</name>
    <dbReference type="NCBI Taxonomy" id="408172"/>
    <lineage>
        <taxon>unclassified sequences</taxon>
        <taxon>metagenomes</taxon>
        <taxon>ecological metagenomes</taxon>
    </lineage>
</organism>
<dbReference type="AlphaFoldDB" id="A0A382CZ21"/>
<dbReference type="InterPro" id="IPR011604">
    <property type="entry name" value="PDDEXK-like_dom_sf"/>
</dbReference>
<feature type="domain" description="PD-(D/E)XK endonuclease-like" evidence="1">
    <location>
        <begin position="115"/>
        <end position="187"/>
    </location>
</feature>
<evidence type="ECO:0000259" key="1">
    <source>
        <dbReference type="Pfam" id="PF12705"/>
    </source>
</evidence>
<accession>A0A382CZ21</accession>
<evidence type="ECO:0000313" key="2">
    <source>
        <dbReference type="EMBL" id="SVB30731.1"/>
    </source>
</evidence>